<feature type="transmembrane region" description="Helical" evidence="1">
    <location>
        <begin position="421"/>
        <end position="443"/>
    </location>
</feature>
<keyword evidence="3" id="KW-1185">Reference proteome</keyword>
<feature type="transmembrane region" description="Helical" evidence="1">
    <location>
        <begin position="710"/>
        <end position="728"/>
    </location>
</feature>
<feature type="transmembrane region" description="Helical" evidence="1">
    <location>
        <begin position="570"/>
        <end position="588"/>
    </location>
</feature>
<evidence type="ECO:0000313" key="2">
    <source>
        <dbReference type="EMBL" id="MDP9806281.1"/>
    </source>
</evidence>
<dbReference type="Proteomes" id="UP001243212">
    <property type="component" value="Unassembled WGS sequence"/>
</dbReference>
<feature type="transmembrane region" description="Helical" evidence="1">
    <location>
        <begin position="358"/>
        <end position="380"/>
    </location>
</feature>
<dbReference type="EMBL" id="JAUSQX010000001">
    <property type="protein sequence ID" value="MDP9806281.1"/>
    <property type="molecule type" value="Genomic_DNA"/>
</dbReference>
<feature type="transmembrane region" description="Helical" evidence="1">
    <location>
        <begin position="653"/>
        <end position="675"/>
    </location>
</feature>
<comment type="caution">
    <text evidence="2">The sequence shown here is derived from an EMBL/GenBank/DDBJ whole genome shotgun (WGS) entry which is preliminary data.</text>
</comment>
<dbReference type="InterPro" id="IPR017850">
    <property type="entry name" value="Alkaline_phosphatase_core_sf"/>
</dbReference>
<proteinExistence type="predicted"/>
<dbReference type="SUPFAM" id="SSF53649">
    <property type="entry name" value="Alkaline phosphatase-like"/>
    <property type="match status" value="1"/>
</dbReference>
<feature type="transmembrane region" description="Helical" evidence="1">
    <location>
        <begin position="464"/>
        <end position="489"/>
    </location>
</feature>
<gene>
    <name evidence="2" type="ORF">J2S70_000863</name>
</gene>
<evidence type="ECO:0000256" key="1">
    <source>
        <dbReference type="SAM" id="Phobius"/>
    </source>
</evidence>
<sequence>MERSRTPSRMWKCAIFGVLAAILLSLFLPMLRDHDPQPMPRGNGKVVVVGMVGVPWEAVDSRTPNLASLAQTSAIANTSVRTFSMTTCGVGGWMTLNTGVRTHGISDSNQSCVEFSYALSSNPFDGVDHLDVWEQILTNNAENRYKPRFGLLAETLAGSGLSVAGVGPGAALAIANRAGEPLGEVVQAPMNGSVTDRAVDGYRQVADADLVVVDLGSAHRDSTPASQLEMTFIPPGEVSARTRASTARIDEELGRLLDALEPGTTLIVASLGDSDRETARLQIYLQTVIGEGAGSLATSASTRQPGLIQNVDVQAAIFDAFGLAVPAAAAGTPPAVLESDADPGDLADLNQRAMSTRAMVGLFYVLFVLGAIIICAGVTATIRGSRFGVHHLFAILVSAALPAASFLVNLIPWWLAGRYSAATFTTGMTAIALAIAGIALRLAQNHGVETAELAKRGTPVSEDTVPSIILAPTFIALVTAATIGLDAALGSNLHSISVLGDQPQSGGRFYGISNAPFAIWAVSMIFLTAVVTKIAKNHRAKAAVPGVVIGMAFVAIFVDGAPHMGADFGGPPALVLGFGVFLALALGMRLTPARIGALALAAVVLTIGIAFADWLRAPESRSHLGQFFQSVLDGDAANVVLRKLEQLATQVPWFGWVAGILLFAFICYLAIRAGFRPLRGVPDFPELRFGTIAVFVTLVSAMFINDSGLVIPLIGGLYFVGLWSVAGLDGKENDRYGRNIFNEPFMQMH</sequence>
<protein>
    <submittedName>
        <fullName evidence="2">Uncharacterized protein</fullName>
    </submittedName>
</protein>
<keyword evidence="1" id="KW-0472">Membrane</keyword>
<feature type="transmembrane region" description="Helical" evidence="1">
    <location>
        <begin position="509"/>
        <end position="530"/>
    </location>
</feature>
<feature type="transmembrane region" description="Helical" evidence="1">
    <location>
        <begin position="542"/>
        <end position="558"/>
    </location>
</feature>
<keyword evidence="1" id="KW-0812">Transmembrane</keyword>
<dbReference type="Gene3D" id="3.40.720.10">
    <property type="entry name" value="Alkaline Phosphatase, subunit A"/>
    <property type="match status" value="1"/>
</dbReference>
<feature type="transmembrane region" description="Helical" evidence="1">
    <location>
        <begin position="595"/>
        <end position="615"/>
    </location>
</feature>
<feature type="transmembrane region" description="Helical" evidence="1">
    <location>
        <begin position="687"/>
        <end position="704"/>
    </location>
</feature>
<keyword evidence="1" id="KW-1133">Transmembrane helix</keyword>
<evidence type="ECO:0000313" key="3">
    <source>
        <dbReference type="Proteomes" id="UP001243212"/>
    </source>
</evidence>
<organism evidence="2 3">
    <name type="scientific">Trueperella bonasi</name>
    <dbReference type="NCBI Taxonomy" id="312286"/>
    <lineage>
        <taxon>Bacteria</taxon>
        <taxon>Bacillati</taxon>
        <taxon>Actinomycetota</taxon>
        <taxon>Actinomycetes</taxon>
        <taxon>Actinomycetales</taxon>
        <taxon>Actinomycetaceae</taxon>
        <taxon>Trueperella</taxon>
    </lineage>
</organism>
<accession>A0ABT9NFW9</accession>
<feature type="transmembrane region" description="Helical" evidence="1">
    <location>
        <begin position="392"/>
        <end position="415"/>
    </location>
</feature>
<dbReference type="RefSeq" id="WP_307682513.1">
    <property type="nucleotide sequence ID" value="NZ_JAUSQX010000001.1"/>
</dbReference>
<reference evidence="2 3" key="1">
    <citation type="submission" date="2023-07" db="EMBL/GenBank/DDBJ databases">
        <title>Sequencing the genomes of 1000 actinobacteria strains.</title>
        <authorList>
            <person name="Klenk H.-P."/>
        </authorList>
    </citation>
    <scope>NUCLEOTIDE SEQUENCE [LARGE SCALE GENOMIC DNA]</scope>
    <source>
        <strain evidence="2 3">DSM 17163</strain>
    </source>
</reference>
<name>A0ABT9NFW9_9ACTO</name>